<evidence type="ECO:0000313" key="2">
    <source>
        <dbReference type="Proteomes" id="UP000077266"/>
    </source>
</evidence>
<reference evidence="1 2" key="1">
    <citation type="journal article" date="2016" name="Mol. Biol. Evol.">
        <title>Comparative Genomics of Early-Diverging Mushroom-Forming Fungi Provides Insights into the Origins of Lignocellulose Decay Capabilities.</title>
        <authorList>
            <person name="Nagy L.G."/>
            <person name="Riley R."/>
            <person name="Tritt A."/>
            <person name="Adam C."/>
            <person name="Daum C."/>
            <person name="Floudas D."/>
            <person name="Sun H."/>
            <person name="Yadav J.S."/>
            <person name="Pangilinan J."/>
            <person name="Larsson K.H."/>
            <person name="Matsuura K."/>
            <person name="Barry K."/>
            <person name="Labutti K."/>
            <person name="Kuo R."/>
            <person name="Ohm R.A."/>
            <person name="Bhattacharya S.S."/>
            <person name="Shirouzu T."/>
            <person name="Yoshinaga Y."/>
            <person name="Martin F.M."/>
            <person name="Grigoriev I.V."/>
            <person name="Hibbett D.S."/>
        </authorList>
    </citation>
    <scope>NUCLEOTIDE SEQUENCE [LARGE SCALE GENOMIC DNA]</scope>
    <source>
        <strain evidence="1 2">HHB12029</strain>
    </source>
</reference>
<evidence type="ECO:0000313" key="1">
    <source>
        <dbReference type="EMBL" id="KZW02005.1"/>
    </source>
</evidence>
<dbReference type="EMBL" id="KV425890">
    <property type="protein sequence ID" value="KZW02005.1"/>
    <property type="molecule type" value="Genomic_DNA"/>
</dbReference>
<accession>A0A165PD87</accession>
<dbReference type="InParanoid" id="A0A165PD87"/>
<gene>
    <name evidence="1" type="ORF">EXIGLDRAFT_508994</name>
</gene>
<proteinExistence type="predicted"/>
<sequence>MEHIFEGGHAESRRSAKSALQLVLAPKCQFANRRFQSQLSRVRAPRTGILNLTAMTEGWSVHRPEQILHPFRLCPSSSPAASGRSASFFILFLLLLSFFLLRNGRGDAQDIGTRLPRVQHRRDRLSCARHRRRSGSRSCPARPVLRSRACQTSHSGQLFGLLDLVLARHVFSVRAPSHCLHLPLIPAQFPCSRPLSWLSPFLRCHSCSSCASHSQLSRWAQSNL</sequence>
<dbReference type="Proteomes" id="UP000077266">
    <property type="component" value="Unassembled WGS sequence"/>
</dbReference>
<organism evidence="1 2">
    <name type="scientific">Exidia glandulosa HHB12029</name>
    <dbReference type="NCBI Taxonomy" id="1314781"/>
    <lineage>
        <taxon>Eukaryota</taxon>
        <taxon>Fungi</taxon>
        <taxon>Dikarya</taxon>
        <taxon>Basidiomycota</taxon>
        <taxon>Agaricomycotina</taxon>
        <taxon>Agaricomycetes</taxon>
        <taxon>Auriculariales</taxon>
        <taxon>Exidiaceae</taxon>
        <taxon>Exidia</taxon>
    </lineage>
</organism>
<protein>
    <submittedName>
        <fullName evidence="1">Uncharacterized protein</fullName>
    </submittedName>
</protein>
<name>A0A165PD87_EXIGL</name>
<dbReference type="AlphaFoldDB" id="A0A165PD87"/>
<keyword evidence="2" id="KW-1185">Reference proteome</keyword>